<dbReference type="PANTHER" id="PTHR38457:SF1">
    <property type="entry name" value="REGULATOR ABRB-RELATED"/>
    <property type="match status" value="1"/>
</dbReference>
<dbReference type="AlphaFoldDB" id="A0A1C1Z0K9"/>
<dbReference type="STRING" id="1480615.AWJ14_09170"/>
<protein>
    <recommendedName>
        <fullName evidence="4">Ammonia monooxygenase</fullName>
    </recommendedName>
</protein>
<evidence type="ECO:0008006" key="4">
    <source>
        <dbReference type="Google" id="ProtNLM"/>
    </source>
</evidence>
<dbReference type="NCBIfam" id="TIGR03082">
    <property type="entry name" value="Gneg_AbrB_dup"/>
    <property type="match status" value="2"/>
</dbReference>
<gene>
    <name evidence="2" type="ORF">AWJ14_09170</name>
</gene>
<dbReference type="RefSeq" id="WP_066173501.1">
    <property type="nucleotide sequence ID" value="NZ_LQZT01000001.1"/>
</dbReference>
<dbReference type="PANTHER" id="PTHR38457">
    <property type="entry name" value="REGULATOR ABRB-RELATED"/>
    <property type="match status" value="1"/>
</dbReference>
<feature type="transmembrane region" description="Helical" evidence="1">
    <location>
        <begin position="181"/>
        <end position="199"/>
    </location>
</feature>
<dbReference type="Proteomes" id="UP000094795">
    <property type="component" value="Unassembled WGS sequence"/>
</dbReference>
<keyword evidence="1" id="KW-1133">Transmembrane helix</keyword>
<evidence type="ECO:0000256" key="1">
    <source>
        <dbReference type="SAM" id="Phobius"/>
    </source>
</evidence>
<dbReference type="GO" id="GO:0010468">
    <property type="term" value="P:regulation of gene expression"/>
    <property type="evidence" value="ECO:0007669"/>
    <property type="project" value="InterPro"/>
</dbReference>
<dbReference type="InterPro" id="IPR017516">
    <property type="entry name" value="AbrB_dup"/>
</dbReference>
<feature type="transmembrane region" description="Helical" evidence="1">
    <location>
        <begin position="151"/>
        <end position="169"/>
    </location>
</feature>
<feature type="transmembrane region" description="Helical" evidence="1">
    <location>
        <begin position="7"/>
        <end position="26"/>
    </location>
</feature>
<feature type="transmembrane region" description="Helical" evidence="1">
    <location>
        <begin position="60"/>
        <end position="78"/>
    </location>
</feature>
<keyword evidence="1" id="KW-0812">Transmembrane</keyword>
<sequence>MAKGPWQTALVTYGIAACGAGVTYLLGFPAPFLTGPAIAVTVAGLAGMRTAALPHKGRNAVFVLLGLTIGQGVTPEVFDAMRAWPVTLAALAASLFAIIFVTRAALVRLWSMDPVTAFLSSSPGHLSYVLGLTEGVSADLKTVSIVQSIRVLALTLLVPVAVALAGQIPEQTLTPPPVTPVWPLLAMIVAGGAAGFGLARLRLPAAYLLGGMFVSLAAHGSGLVSGVMWPWLAAAAFVSLGALIGSRFSGVTWPDLRRAFSAGLMVTLVAVVFAGVFGAIAHWFTGMDLLAILIAFAPGGLETMAALAVVLAIDPTFVASHHVARLLMLTVVVPVFLIGSRRNRP</sequence>
<dbReference type="PIRSF" id="PIRSF038991">
    <property type="entry name" value="Protein_AbrB"/>
    <property type="match status" value="1"/>
</dbReference>
<feature type="transmembrane region" description="Helical" evidence="1">
    <location>
        <begin position="290"/>
        <end position="311"/>
    </location>
</feature>
<comment type="caution">
    <text evidence="2">The sequence shown here is derived from an EMBL/GenBank/DDBJ whole genome shotgun (WGS) entry which is preliminary data.</text>
</comment>
<feature type="transmembrane region" description="Helical" evidence="1">
    <location>
        <begin position="206"/>
        <end position="225"/>
    </location>
</feature>
<name>A0A1C1Z0K9_9HYPH</name>
<dbReference type="PROSITE" id="PS51257">
    <property type="entry name" value="PROKAR_LIPOPROTEIN"/>
    <property type="match status" value="1"/>
</dbReference>
<feature type="transmembrane region" description="Helical" evidence="1">
    <location>
        <begin position="84"/>
        <end position="106"/>
    </location>
</feature>
<keyword evidence="3" id="KW-1185">Reference proteome</keyword>
<dbReference type="Pfam" id="PF05145">
    <property type="entry name" value="AbrB"/>
    <property type="match status" value="1"/>
</dbReference>
<feature type="transmembrane region" description="Helical" evidence="1">
    <location>
        <begin position="323"/>
        <end position="340"/>
    </location>
</feature>
<feature type="transmembrane region" description="Helical" evidence="1">
    <location>
        <begin position="262"/>
        <end position="284"/>
    </location>
</feature>
<evidence type="ECO:0000313" key="3">
    <source>
        <dbReference type="Proteomes" id="UP000094795"/>
    </source>
</evidence>
<dbReference type="GO" id="GO:0016020">
    <property type="term" value="C:membrane"/>
    <property type="evidence" value="ECO:0007669"/>
    <property type="project" value="InterPro"/>
</dbReference>
<keyword evidence="1" id="KW-0472">Membrane</keyword>
<feature type="transmembrane region" description="Helical" evidence="1">
    <location>
        <begin position="32"/>
        <end position="48"/>
    </location>
</feature>
<dbReference type="EMBL" id="LQZT01000001">
    <property type="protein sequence ID" value="OCW59220.1"/>
    <property type="molecule type" value="Genomic_DNA"/>
</dbReference>
<accession>A0A1C1Z0K9</accession>
<reference evidence="2 3" key="1">
    <citation type="submission" date="2015-12" db="EMBL/GenBank/DDBJ databases">
        <authorList>
            <person name="Shamseldin A."/>
            <person name="Moawad H."/>
            <person name="Abd El-Rahim W.M."/>
            <person name="Sadowsky M.J."/>
        </authorList>
    </citation>
    <scope>NUCLEOTIDE SEQUENCE [LARGE SCALE GENOMIC DNA]</scope>
    <source>
        <strain evidence="2 3">JC234</strain>
    </source>
</reference>
<organism evidence="2 3">
    <name type="scientific">Hoeflea olei</name>
    <dbReference type="NCBI Taxonomy" id="1480615"/>
    <lineage>
        <taxon>Bacteria</taxon>
        <taxon>Pseudomonadati</taxon>
        <taxon>Pseudomonadota</taxon>
        <taxon>Alphaproteobacteria</taxon>
        <taxon>Hyphomicrobiales</taxon>
        <taxon>Rhizobiaceae</taxon>
        <taxon>Hoeflea</taxon>
    </lineage>
</organism>
<dbReference type="OrthoDB" id="7157734at2"/>
<evidence type="ECO:0000313" key="2">
    <source>
        <dbReference type="EMBL" id="OCW59220.1"/>
    </source>
</evidence>
<proteinExistence type="predicted"/>
<dbReference type="InterPro" id="IPR007820">
    <property type="entry name" value="AbrB_fam"/>
</dbReference>